<dbReference type="SMART" id="SM00479">
    <property type="entry name" value="EXOIII"/>
    <property type="match status" value="1"/>
</dbReference>
<dbReference type="PANTHER" id="PTHR30231">
    <property type="entry name" value="DNA POLYMERASE III SUBUNIT EPSILON"/>
    <property type="match status" value="1"/>
</dbReference>
<dbReference type="InterPro" id="IPR036397">
    <property type="entry name" value="RNaseH_sf"/>
</dbReference>
<evidence type="ECO:0000256" key="2">
    <source>
        <dbReference type="ARBA" id="ARBA00022801"/>
    </source>
</evidence>
<dbReference type="NCBIfam" id="NF005836">
    <property type="entry name" value="PRK07740.1"/>
    <property type="match status" value="1"/>
</dbReference>
<dbReference type="FunFam" id="3.30.420.10:FF:000045">
    <property type="entry name" value="3'-5' exonuclease DinG"/>
    <property type="match status" value="1"/>
</dbReference>
<comment type="caution">
    <text evidence="5">The sequence shown here is derived from an EMBL/GenBank/DDBJ whole genome shotgun (WGS) entry which is preliminary data.</text>
</comment>
<keyword evidence="1" id="KW-0540">Nuclease</keyword>
<keyword evidence="2" id="KW-0378">Hydrolase</keyword>
<organism evidence="5">
    <name type="scientific">Neobacillus citreus</name>
    <dbReference type="NCBI Taxonomy" id="2833578"/>
    <lineage>
        <taxon>Bacteria</taxon>
        <taxon>Bacillati</taxon>
        <taxon>Bacillota</taxon>
        <taxon>Bacilli</taxon>
        <taxon>Bacillales</taxon>
        <taxon>Bacillaceae</taxon>
        <taxon>Neobacillus</taxon>
    </lineage>
</organism>
<dbReference type="CDD" id="cd06127">
    <property type="entry name" value="DEDDh"/>
    <property type="match status" value="1"/>
</dbReference>
<keyword evidence="7" id="KW-1185">Reference proteome</keyword>
<dbReference type="GO" id="GO:0005829">
    <property type="term" value="C:cytosol"/>
    <property type="evidence" value="ECO:0007669"/>
    <property type="project" value="TreeGrafter"/>
</dbReference>
<dbReference type="EMBL" id="JAGYPE010000007">
    <property type="protein sequence ID" value="MBS4186710.1"/>
    <property type="molecule type" value="Genomic_DNA"/>
</dbReference>
<evidence type="ECO:0000313" key="6">
    <source>
        <dbReference type="EMBL" id="MCH6265575.1"/>
    </source>
</evidence>
<reference evidence="5" key="1">
    <citation type="submission" date="2021-05" db="EMBL/GenBank/DDBJ databases">
        <title>Novel Bacillus species.</title>
        <authorList>
            <person name="Liu G."/>
        </authorList>
    </citation>
    <scope>NUCLEOTIDE SEQUENCE</scope>
    <source>
        <strain evidence="5 7">FJAT-50051</strain>
    </source>
</reference>
<evidence type="ECO:0000259" key="4">
    <source>
        <dbReference type="SMART" id="SM00479"/>
    </source>
</evidence>
<evidence type="ECO:0000256" key="1">
    <source>
        <dbReference type="ARBA" id="ARBA00022722"/>
    </source>
</evidence>
<dbReference type="PANTHER" id="PTHR30231:SF41">
    <property type="entry name" value="DNA POLYMERASE III SUBUNIT EPSILON"/>
    <property type="match status" value="1"/>
</dbReference>
<dbReference type="Pfam" id="PF00929">
    <property type="entry name" value="RNase_T"/>
    <property type="match status" value="1"/>
</dbReference>
<dbReference type="SUPFAM" id="SSF53098">
    <property type="entry name" value="Ribonuclease H-like"/>
    <property type="match status" value="1"/>
</dbReference>
<evidence type="ECO:0000313" key="7">
    <source>
        <dbReference type="Proteomes" id="UP000677265"/>
    </source>
</evidence>
<dbReference type="GO" id="GO:0045004">
    <property type="term" value="P:DNA replication proofreading"/>
    <property type="evidence" value="ECO:0007669"/>
    <property type="project" value="TreeGrafter"/>
</dbReference>
<dbReference type="InterPro" id="IPR012337">
    <property type="entry name" value="RNaseH-like_sf"/>
</dbReference>
<sequence length="244" mass="28169">MPMNEMIQFFRQLSGKINSNLYAGLPWSSSPQQQAFLRELQKELKQTNTLQIPLYELPVVVFDIETTGFYPDKGDQIISIGAVKMMGAEMKAGETFYTLVKSDLPLSKEISELTSIQEIELRHAPNPADVLVNFFKFIKSNILVAHHSNHELNFMRKMTRDYLCCSFDHRIVDTSFLLRLEDPFFNPRPLEEICQNCGIEIKNRHHALGDALMTAKIWSHYLKAAETKGFKNLQEIYEHLSKLK</sequence>
<dbReference type="Gene3D" id="3.30.420.10">
    <property type="entry name" value="Ribonuclease H-like superfamily/Ribonuclease H"/>
    <property type="match status" value="1"/>
</dbReference>
<dbReference type="InterPro" id="IPR013520">
    <property type="entry name" value="Ribonucl_H"/>
</dbReference>
<dbReference type="GO" id="GO:0008408">
    <property type="term" value="F:3'-5' exonuclease activity"/>
    <property type="evidence" value="ECO:0007669"/>
    <property type="project" value="TreeGrafter"/>
</dbReference>
<accession>A0A942T785</accession>
<dbReference type="GO" id="GO:0003677">
    <property type="term" value="F:DNA binding"/>
    <property type="evidence" value="ECO:0007669"/>
    <property type="project" value="InterPro"/>
</dbReference>
<proteinExistence type="predicted"/>
<dbReference type="GO" id="GO:0003887">
    <property type="term" value="F:DNA-directed DNA polymerase activity"/>
    <property type="evidence" value="ECO:0007669"/>
    <property type="project" value="InterPro"/>
</dbReference>
<dbReference type="Proteomes" id="UP000677265">
    <property type="component" value="Unassembled WGS sequence"/>
</dbReference>
<protein>
    <submittedName>
        <fullName evidence="5">3'-5' exoribonuclease</fullName>
    </submittedName>
</protein>
<dbReference type="RefSeq" id="WP_213146494.1">
    <property type="nucleotide sequence ID" value="NZ_JAGYPE020000011.1"/>
</dbReference>
<evidence type="ECO:0000313" key="5">
    <source>
        <dbReference type="EMBL" id="MBS4186710.1"/>
    </source>
</evidence>
<dbReference type="EMBL" id="JAGYPE020000011">
    <property type="protein sequence ID" value="MCH6265575.1"/>
    <property type="molecule type" value="Genomic_DNA"/>
</dbReference>
<dbReference type="NCBIfam" id="TIGR00573">
    <property type="entry name" value="dnaq"/>
    <property type="match status" value="1"/>
</dbReference>
<feature type="domain" description="Exonuclease" evidence="4">
    <location>
        <begin position="58"/>
        <end position="227"/>
    </location>
</feature>
<name>A0A942T785_9BACI</name>
<dbReference type="AlphaFoldDB" id="A0A942T785"/>
<dbReference type="InterPro" id="IPR006054">
    <property type="entry name" value="DnaQ"/>
</dbReference>
<evidence type="ECO:0000256" key="3">
    <source>
        <dbReference type="ARBA" id="ARBA00022839"/>
    </source>
</evidence>
<keyword evidence="3" id="KW-0269">Exonuclease</keyword>
<gene>
    <name evidence="6" type="ORF">KHB02_008515</name>
    <name evidence="5" type="ORF">KHB02_35675</name>
</gene>